<name>A0AA37T0N9_9ALTE</name>
<dbReference type="Pfam" id="PF19313">
    <property type="entry name" value="DUF5916"/>
    <property type="match status" value="2"/>
</dbReference>
<dbReference type="AlphaFoldDB" id="A0AA37T0N9"/>
<dbReference type="Proteomes" id="UP001156601">
    <property type="component" value="Unassembled WGS sequence"/>
</dbReference>
<dbReference type="Gene3D" id="2.60.40.1190">
    <property type="match status" value="1"/>
</dbReference>
<evidence type="ECO:0000259" key="1">
    <source>
        <dbReference type="Pfam" id="PF19313"/>
    </source>
</evidence>
<dbReference type="EMBL" id="BSOT01000006">
    <property type="protein sequence ID" value="GLR71739.1"/>
    <property type="molecule type" value="Genomic_DNA"/>
</dbReference>
<proteinExistence type="predicted"/>
<feature type="domain" description="DUF5916" evidence="1">
    <location>
        <begin position="235"/>
        <end position="335"/>
    </location>
</feature>
<accession>A0AA37T0N9</accession>
<evidence type="ECO:0000313" key="2">
    <source>
        <dbReference type="EMBL" id="GLR71739.1"/>
    </source>
</evidence>
<keyword evidence="3" id="KW-1185">Reference proteome</keyword>
<reference evidence="2" key="2">
    <citation type="submission" date="2023-01" db="EMBL/GenBank/DDBJ databases">
        <title>Draft genome sequence of Agaribacter marinus strain NBRC 110023.</title>
        <authorList>
            <person name="Sun Q."/>
            <person name="Mori K."/>
        </authorList>
    </citation>
    <scope>NUCLEOTIDE SEQUENCE</scope>
    <source>
        <strain evidence="2">NBRC 110023</strain>
    </source>
</reference>
<sequence length="788" mass="91260">MLLNNPQKTFFRRLYSFPAFLVFFMISLSNTVLGQQYAGFIDGYLDEAHWLQAIRYDHFKVTQPYSLHEPVFVTEVLVYSDEYGLYVGFINQQNQSSGVTHTSLRDEQIKTDFNELIVDFDGQGKRAFGFKVSRNNAVQDSVWHNKNREQIDWNGNWLHGVTIDETHWQTELFIPWTAVISNKQQSTTRDVKLYFSRWHQELRQAFSYPAINRSQLTFMDEFKTYHAVTTYQPQLDYFPYFTLNHDLLAGENHYKAGMEVFWKPNNNQQINLSVNPDYGQVESNDLVINFSAIETFSSEKRPFFRENNELFDIWGPESLRVIHTPRIGGAGDKEQARDIDAAIRFTQLGEHFDVSILGAFEADNRHLDGRDFLAVRGQYKAESWNTGIIQTFVDSPSINRKAQTTAVDGLLEVNEQLFISAQLIQSQITEYSLHPINNTNAHHRTHINPKISDIAWWLKADFQVSEVWSNEISLLNYGEKFDISDFGFVKQVDRQQFLYKSSYEWPELESTWLRDIIVEVNFTAQNNKSNDDLPIEFELDMTTIQPSTAAWEFEVLYIAAGDDDLITRGSNVAYLPKKTEFVLGYTTAQDYWFQFEVSAGIGSQGLDGAYSTLEITPSLQIDHWMNVELEIEYQKFEHGLIWLGDEDAIVLDEDEPDYEKQNQLGDFAIDELSIALNVSAHIADKHEIRLKLEAVSVEADANQVIEVGRDNQIYRAAQQDLESFSESEFALQVRYRYEISALAEFYLVYSRGSEQEISGLPKSRRKFINSAINNADEENLVMKFKYHY</sequence>
<feature type="domain" description="DUF5916" evidence="1">
    <location>
        <begin position="468"/>
        <end position="787"/>
    </location>
</feature>
<dbReference type="InterPro" id="IPR045670">
    <property type="entry name" value="DUF5916"/>
</dbReference>
<evidence type="ECO:0000313" key="3">
    <source>
        <dbReference type="Proteomes" id="UP001156601"/>
    </source>
</evidence>
<dbReference type="SUPFAM" id="SSF49344">
    <property type="entry name" value="CBD9-like"/>
    <property type="match status" value="1"/>
</dbReference>
<gene>
    <name evidence="2" type="ORF">GCM10007852_26470</name>
</gene>
<organism evidence="2 3">
    <name type="scientific">Agaribacter marinus</name>
    <dbReference type="NCBI Taxonomy" id="1431249"/>
    <lineage>
        <taxon>Bacteria</taxon>
        <taxon>Pseudomonadati</taxon>
        <taxon>Pseudomonadota</taxon>
        <taxon>Gammaproteobacteria</taxon>
        <taxon>Alteromonadales</taxon>
        <taxon>Alteromonadaceae</taxon>
        <taxon>Agaribacter</taxon>
    </lineage>
</organism>
<comment type="caution">
    <text evidence="2">The sequence shown here is derived from an EMBL/GenBank/DDBJ whole genome shotgun (WGS) entry which is preliminary data.</text>
</comment>
<protein>
    <recommendedName>
        <fullName evidence="1">DUF5916 domain-containing protein</fullName>
    </recommendedName>
</protein>
<reference evidence="2" key="1">
    <citation type="journal article" date="2014" name="Int. J. Syst. Evol. Microbiol.">
        <title>Complete genome sequence of Corynebacterium casei LMG S-19264T (=DSM 44701T), isolated from a smear-ripened cheese.</title>
        <authorList>
            <consortium name="US DOE Joint Genome Institute (JGI-PGF)"/>
            <person name="Walter F."/>
            <person name="Albersmeier A."/>
            <person name="Kalinowski J."/>
            <person name="Ruckert C."/>
        </authorList>
    </citation>
    <scope>NUCLEOTIDE SEQUENCE</scope>
    <source>
        <strain evidence="2">NBRC 110023</strain>
    </source>
</reference>